<sequence>MADPISVIGLVSGIITFIDFGYKVISGARNVRSASHGFTADVHELNMIVEDVQKFNKIVKEQGKSGQQLSKDERSMLEMVTECDNLVFKIRDIVKTLRKREEARSKTLESARVFTRSFFKQGELQALQTRLEKLDSRIRINTANALQKEHNSSITKKLGDIEESQRSIGVREESRLDAIRDDIQRLAKQNQEIGEAWTEKRMAGLQSLLTKLRSLQKEHDICSQQIKVLESLYFTELRRRWYLIPYADQRTNDWVFNPEQTYFKSWLETKDEGIFYITGKAGSGKSTLMKYISEQDHTEDSLRKWAGSKKLYTASFYFWNQGTDLQKSSIGLLRSLLYQILRSVPDLIRSVCEDRLHHEEWELGQLKKVFHKLTQHTELDTNFCFFIDGLDEYEGEENDVTHLLETLSISSQIKICVSSRPGRQYEDILPKPHQKSTIDIARFTKQDMENYINTHLKGCSNWLKLRQRHAAQCQEIIQEISARASGVWLWVSLVTTDIVKEAEKNEGIETLTRVVDNFPDDLHKYFEKIIQKIPKIHREEMAQIFLIVAEELQPLPLYGFALLAQESSNSDYAIALKIQPLEDRDVRAQYNDLQDRIRNRCSDLLIVDDGFHPLCLTHTVDFLHRTVRDFLRDYHSQLQVNLVRNFNPLISLSRIWLALLKHLPITSFQDRRTANKIIGITDEILYYARELEKRGTDDDQISMIRLLDELNDTNRQHASCSSFSNHWTNARDSPTQRGLDEYNEGGQCNWIALTVQARLVKYVRAKLNSDPRILHKRGRPLLDYALRPRRTTPISMPYHSVRDDPSVDTDMISMLLENGADANQPVHINGGKSVWALFLHSIYSDHMRLGGVTSILSDSLNKAWYQACRSMIQAGARQDCLPAGDVEEVFLRVFGEDRAAVLTQELAEREMEQSHGSCTMM</sequence>
<dbReference type="Pfam" id="PF25053">
    <property type="entry name" value="DUF7791"/>
    <property type="match status" value="1"/>
</dbReference>
<feature type="coiled-coil region" evidence="2">
    <location>
        <begin position="176"/>
        <end position="232"/>
    </location>
</feature>
<dbReference type="InterPro" id="IPR027417">
    <property type="entry name" value="P-loop_NTPase"/>
</dbReference>
<keyword evidence="1" id="KW-0677">Repeat</keyword>
<dbReference type="AlphaFoldDB" id="A0A9W4XXN6"/>
<evidence type="ECO:0000259" key="4">
    <source>
        <dbReference type="Pfam" id="PF25053"/>
    </source>
</evidence>
<comment type="caution">
    <text evidence="5">The sequence shown here is derived from an EMBL/GenBank/DDBJ whole genome shotgun (WGS) entry which is preliminary data.</text>
</comment>
<keyword evidence="6" id="KW-1185">Reference proteome</keyword>
<dbReference type="InterPro" id="IPR056693">
    <property type="entry name" value="DUF7791"/>
</dbReference>
<dbReference type="InterPro" id="IPR056884">
    <property type="entry name" value="NPHP3-like_N"/>
</dbReference>
<protein>
    <recommendedName>
        <fullName evidence="7">NACHT domain-containing protein</fullName>
    </recommendedName>
</protein>
<dbReference type="Gene3D" id="3.40.50.300">
    <property type="entry name" value="P-loop containing nucleotide triphosphate hydrolases"/>
    <property type="match status" value="1"/>
</dbReference>
<accession>A0A9W4XXN6</accession>
<name>A0A9W4XXN6_9PLEO</name>
<organism evidence="5 6">
    <name type="scientific">Periconia digitata</name>
    <dbReference type="NCBI Taxonomy" id="1303443"/>
    <lineage>
        <taxon>Eukaryota</taxon>
        <taxon>Fungi</taxon>
        <taxon>Dikarya</taxon>
        <taxon>Ascomycota</taxon>
        <taxon>Pezizomycotina</taxon>
        <taxon>Dothideomycetes</taxon>
        <taxon>Pleosporomycetidae</taxon>
        <taxon>Pleosporales</taxon>
        <taxon>Massarineae</taxon>
        <taxon>Periconiaceae</taxon>
        <taxon>Periconia</taxon>
    </lineage>
</organism>
<evidence type="ECO:0000256" key="2">
    <source>
        <dbReference type="SAM" id="Coils"/>
    </source>
</evidence>
<evidence type="ECO:0000259" key="3">
    <source>
        <dbReference type="Pfam" id="PF24883"/>
    </source>
</evidence>
<dbReference type="EMBL" id="CAOQHR010000008">
    <property type="protein sequence ID" value="CAI6338167.1"/>
    <property type="molecule type" value="Genomic_DNA"/>
</dbReference>
<evidence type="ECO:0000256" key="1">
    <source>
        <dbReference type="ARBA" id="ARBA00022737"/>
    </source>
</evidence>
<dbReference type="Pfam" id="PF24883">
    <property type="entry name" value="NPHP3_N"/>
    <property type="match status" value="1"/>
</dbReference>
<dbReference type="OrthoDB" id="443402at2759"/>
<reference evidence="5" key="1">
    <citation type="submission" date="2023-01" db="EMBL/GenBank/DDBJ databases">
        <authorList>
            <person name="Van Ghelder C."/>
            <person name="Rancurel C."/>
        </authorList>
    </citation>
    <scope>NUCLEOTIDE SEQUENCE</scope>
    <source>
        <strain evidence="5">CNCM I-4278</strain>
    </source>
</reference>
<dbReference type="PANTHER" id="PTHR10039">
    <property type="entry name" value="AMELOGENIN"/>
    <property type="match status" value="1"/>
</dbReference>
<dbReference type="SUPFAM" id="SSF52540">
    <property type="entry name" value="P-loop containing nucleoside triphosphate hydrolases"/>
    <property type="match status" value="1"/>
</dbReference>
<evidence type="ECO:0008006" key="7">
    <source>
        <dbReference type="Google" id="ProtNLM"/>
    </source>
</evidence>
<dbReference type="Proteomes" id="UP001152607">
    <property type="component" value="Unassembled WGS sequence"/>
</dbReference>
<feature type="domain" description="Nephrocystin 3-like N-terminal" evidence="3">
    <location>
        <begin position="251"/>
        <end position="420"/>
    </location>
</feature>
<dbReference type="PANTHER" id="PTHR10039:SF5">
    <property type="entry name" value="NACHT DOMAIN-CONTAINING PROTEIN"/>
    <property type="match status" value="1"/>
</dbReference>
<feature type="domain" description="DUF7791" evidence="4">
    <location>
        <begin position="532"/>
        <end position="665"/>
    </location>
</feature>
<evidence type="ECO:0000313" key="5">
    <source>
        <dbReference type="EMBL" id="CAI6338167.1"/>
    </source>
</evidence>
<proteinExistence type="predicted"/>
<keyword evidence="2" id="KW-0175">Coiled coil</keyword>
<gene>
    <name evidence="5" type="ORF">PDIGIT_LOCUS11293</name>
</gene>
<evidence type="ECO:0000313" key="6">
    <source>
        <dbReference type="Proteomes" id="UP001152607"/>
    </source>
</evidence>